<keyword evidence="5" id="KW-1185">Reference proteome</keyword>
<evidence type="ECO:0000313" key="5">
    <source>
        <dbReference type="Proteomes" id="UP001200741"/>
    </source>
</evidence>
<protein>
    <submittedName>
        <fullName evidence="4">SDR family oxidoreductase</fullName>
    </submittedName>
</protein>
<dbReference type="PRINTS" id="PR00081">
    <property type="entry name" value="GDHRDH"/>
</dbReference>
<dbReference type="PROSITE" id="PS00061">
    <property type="entry name" value="ADH_SHORT"/>
    <property type="match status" value="1"/>
</dbReference>
<comment type="similarity">
    <text evidence="1">Belongs to the short-chain dehydrogenases/reductases (SDR) family.</text>
</comment>
<comment type="caution">
    <text evidence="4">The sequence shown here is derived from an EMBL/GenBank/DDBJ whole genome shotgun (WGS) entry which is preliminary data.</text>
</comment>
<evidence type="ECO:0000256" key="2">
    <source>
        <dbReference type="ARBA" id="ARBA00023002"/>
    </source>
</evidence>
<dbReference type="SMART" id="SM00822">
    <property type="entry name" value="PKS_KR"/>
    <property type="match status" value="1"/>
</dbReference>
<dbReference type="CDD" id="cd05233">
    <property type="entry name" value="SDR_c"/>
    <property type="match status" value="1"/>
</dbReference>
<keyword evidence="2" id="KW-0560">Oxidoreductase</keyword>
<dbReference type="InterPro" id="IPR057326">
    <property type="entry name" value="KR_dom"/>
</dbReference>
<dbReference type="InterPro" id="IPR002347">
    <property type="entry name" value="SDR_fam"/>
</dbReference>
<dbReference type="InterPro" id="IPR051122">
    <property type="entry name" value="SDR_DHRS6-like"/>
</dbReference>
<dbReference type="Gene3D" id="3.40.50.720">
    <property type="entry name" value="NAD(P)-binding Rossmann-like Domain"/>
    <property type="match status" value="1"/>
</dbReference>
<dbReference type="SUPFAM" id="SSF51735">
    <property type="entry name" value="NAD(P)-binding Rossmann-fold domains"/>
    <property type="match status" value="1"/>
</dbReference>
<dbReference type="PANTHER" id="PTHR43477">
    <property type="entry name" value="DIHYDROANTICAPSIN 7-DEHYDROGENASE"/>
    <property type="match status" value="1"/>
</dbReference>
<dbReference type="Proteomes" id="UP001200741">
    <property type="component" value="Unassembled WGS sequence"/>
</dbReference>
<feature type="domain" description="Ketoreductase" evidence="3">
    <location>
        <begin position="12"/>
        <end position="177"/>
    </location>
</feature>
<evidence type="ECO:0000313" key="4">
    <source>
        <dbReference type="EMBL" id="MCE4557596.1"/>
    </source>
</evidence>
<dbReference type="RefSeq" id="WP_233374976.1">
    <property type="nucleotide sequence ID" value="NZ_JAJTWU010000011.1"/>
</dbReference>
<organism evidence="4 5">
    <name type="scientific">Pelomonas cellulosilytica</name>
    <dbReference type="NCBI Taxonomy" id="2906762"/>
    <lineage>
        <taxon>Bacteria</taxon>
        <taxon>Pseudomonadati</taxon>
        <taxon>Pseudomonadota</taxon>
        <taxon>Betaproteobacteria</taxon>
        <taxon>Burkholderiales</taxon>
        <taxon>Sphaerotilaceae</taxon>
        <taxon>Roseateles</taxon>
    </lineage>
</organism>
<proteinExistence type="inferred from homology"/>
<reference evidence="4 5" key="1">
    <citation type="submission" date="2021-12" db="EMBL/GenBank/DDBJ databases">
        <title>Genome seq of P8.</title>
        <authorList>
            <person name="Seo T."/>
        </authorList>
    </citation>
    <scope>NUCLEOTIDE SEQUENCE [LARGE SCALE GENOMIC DNA]</scope>
    <source>
        <strain evidence="4 5">P8</strain>
    </source>
</reference>
<dbReference type="EMBL" id="JAJTWU010000011">
    <property type="protein sequence ID" value="MCE4557596.1"/>
    <property type="molecule type" value="Genomic_DNA"/>
</dbReference>
<gene>
    <name evidence="4" type="ORF">LXT13_24705</name>
</gene>
<evidence type="ECO:0000259" key="3">
    <source>
        <dbReference type="SMART" id="SM00822"/>
    </source>
</evidence>
<sequence>MNMTTTRMLAGKKALITGGNSGIGLATAKLFLEHGAAVMITGRDEATLAAARASLGHDVLAERSDAGRLEDIDRLMVQAKARFEHLDVLVLNATGGSPVPIEFMTEAQFDAMNDVAFKGVFFAIQRALPLLRPGASIVVTTSLANQVGAPGFSAYGACKAAARSLVRTASLELAPRGIRVNAVCPGPVDTPGFGRWDVPREVVDAARADLTRRSPLQRFGTAEEIANAVLYLASPASSYVVGAELVVDGGFSQLM</sequence>
<evidence type="ECO:0000256" key="1">
    <source>
        <dbReference type="ARBA" id="ARBA00006484"/>
    </source>
</evidence>
<dbReference type="InterPro" id="IPR036291">
    <property type="entry name" value="NAD(P)-bd_dom_sf"/>
</dbReference>
<dbReference type="Pfam" id="PF13561">
    <property type="entry name" value="adh_short_C2"/>
    <property type="match status" value="1"/>
</dbReference>
<accession>A0ABS8Y368</accession>
<dbReference type="PANTHER" id="PTHR43477:SF1">
    <property type="entry name" value="DIHYDROANTICAPSIN 7-DEHYDROGENASE"/>
    <property type="match status" value="1"/>
</dbReference>
<name>A0ABS8Y368_9BURK</name>
<dbReference type="InterPro" id="IPR020904">
    <property type="entry name" value="Sc_DH/Rdtase_CS"/>
</dbReference>